<dbReference type="RefSeq" id="WP_171562836.1">
    <property type="nucleotide sequence ID" value="NZ_JABFCS010000001.1"/>
</dbReference>
<evidence type="ECO:0000313" key="4">
    <source>
        <dbReference type="Proteomes" id="UP000552954"/>
    </source>
</evidence>
<dbReference type="InterPro" id="IPR008670">
    <property type="entry name" value="CoA_reduct_LuxC"/>
</dbReference>
<protein>
    <recommendedName>
        <fullName evidence="2">Acyl-CoA reductase</fullName>
        <ecNumber evidence="2">1.2.1.50</ecNumber>
    </recommendedName>
</protein>
<keyword evidence="4" id="KW-1185">Reference proteome</keyword>
<keyword evidence="2" id="KW-0560">Oxidoreductase</keyword>
<reference evidence="3 4" key="2">
    <citation type="submission" date="2020-06" db="EMBL/GenBank/DDBJ databases">
        <title>Ramlibacter rhizophilus sp. nov., isolated from rhizosphere soil of national flower Mugunghwa from South Korea.</title>
        <authorList>
            <person name="Zheng-Fei Y."/>
            <person name="Huan T."/>
        </authorList>
    </citation>
    <scope>NUCLEOTIDE SEQUENCE [LARGE SCALE GENOMIC DNA]</scope>
    <source>
        <strain evidence="3 4">B156</strain>
    </source>
</reference>
<comment type="caution">
    <text evidence="3">The sequence shown here is derived from an EMBL/GenBank/DDBJ whole genome shotgun (WGS) entry which is preliminary data.</text>
</comment>
<dbReference type="PIRSF" id="PIRSF009414">
    <property type="entry name" value="LuxC"/>
    <property type="match status" value="1"/>
</dbReference>
<dbReference type="GO" id="GO:0050062">
    <property type="term" value="F:long-chain-fatty-acyl-CoA reductase activity"/>
    <property type="evidence" value="ECO:0007669"/>
    <property type="project" value="UniProtKB-EC"/>
</dbReference>
<evidence type="ECO:0000256" key="2">
    <source>
        <dbReference type="PIRNR" id="PIRNR009414"/>
    </source>
</evidence>
<keyword evidence="1 2" id="KW-0521">NADP</keyword>
<reference evidence="3 4" key="1">
    <citation type="submission" date="2020-05" db="EMBL/GenBank/DDBJ databases">
        <authorList>
            <person name="Khan S.A."/>
            <person name="Jeon C.O."/>
            <person name="Chun B.H."/>
        </authorList>
    </citation>
    <scope>NUCLEOTIDE SEQUENCE [LARGE SCALE GENOMIC DNA]</scope>
    <source>
        <strain evidence="3 4">B156</strain>
    </source>
</reference>
<dbReference type="CDD" id="cd07080">
    <property type="entry name" value="ALDH_Acyl-CoA-Red_LuxC"/>
    <property type="match status" value="1"/>
</dbReference>
<dbReference type="Proteomes" id="UP000552954">
    <property type="component" value="Unassembled WGS sequence"/>
</dbReference>
<comment type="catalytic activity">
    <reaction evidence="2">
        <text>a long-chain fatty aldehyde + NADP(+) + CoA = a long-chain fatty acyl-CoA + NADPH + H(+)</text>
        <dbReference type="Rhea" id="RHEA:15437"/>
        <dbReference type="ChEBI" id="CHEBI:15378"/>
        <dbReference type="ChEBI" id="CHEBI:17176"/>
        <dbReference type="ChEBI" id="CHEBI:57287"/>
        <dbReference type="ChEBI" id="CHEBI:57783"/>
        <dbReference type="ChEBI" id="CHEBI:58349"/>
        <dbReference type="ChEBI" id="CHEBI:83139"/>
        <dbReference type="EC" id="1.2.1.50"/>
    </reaction>
</comment>
<organism evidence="3 4">
    <name type="scientific">Ramlibacter montanisoli</name>
    <dbReference type="NCBI Taxonomy" id="2732512"/>
    <lineage>
        <taxon>Bacteria</taxon>
        <taxon>Pseudomonadati</taxon>
        <taxon>Pseudomonadota</taxon>
        <taxon>Betaproteobacteria</taxon>
        <taxon>Burkholderiales</taxon>
        <taxon>Comamonadaceae</taxon>
        <taxon>Ramlibacter</taxon>
    </lineage>
</organism>
<dbReference type="EMBL" id="JABFCS010000001">
    <property type="protein sequence ID" value="NNU45216.1"/>
    <property type="molecule type" value="Genomic_DNA"/>
</dbReference>
<dbReference type="Pfam" id="PF05893">
    <property type="entry name" value="LuxC"/>
    <property type="match status" value="1"/>
</dbReference>
<sequence>MSTPWTAGHLPGLAEDEVGWHTLSFGEGARALDVRVPVLTPEQLSALAQRVKDASAGHLKRLPVSHIVQIVDEAVARLLDPRDPYRQEAERLLPVVSGYDAAMVRLGLTGFLQTFRAPQLHRFVAEDFANPKVLDEFQPAVKGGFVRAFGPDLLVHSWAGNVPALPLWSLACGLLVKAGSIGKLPSAEPVFASLFARLLAEVHPPLAECLAIVWWKGGDAASAGALFAEADTVLAYGGNDAIAQVRAQVPVTARFLGYGHKLGFGLVSKAALDTQRAPGIARLAAHDIARYEQQGCYSPHQFYVERGGKVDARAFAQYLAAELANLQHRHPRRALALEESASVSGWRQGAELRALAAEGHELLGTEDSAWSVAFSEQPQPLAPTAGGRSILVSAVDHLDDVVPLVAPHARFLQTAGIAAEPQELFRLAEALGRAGVTRICALGAMTAPEAGWHHDGRFNLADLVRMVEIEQSAERAADRLAPYAQEEKP</sequence>
<dbReference type="GO" id="GO:0008218">
    <property type="term" value="P:bioluminescence"/>
    <property type="evidence" value="ECO:0007669"/>
    <property type="project" value="InterPro"/>
</dbReference>
<comment type="similarity">
    <text evidence="2">Belongs to the LuxC family.</text>
</comment>
<name>A0A849KIF7_9BURK</name>
<dbReference type="EC" id="1.2.1.50" evidence="2"/>
<dbReference type="GO" id="GO:0003995">
    <property type="term" value="F:acyl-CoA dehydrogenase activity"/>
    <property type="evidence" value="ECO:0007669"/>
    <property type="project" value="InterPro"/>
</dbReference>
<evidence type="ECO:0000313" key="3">
    <source>
        <dbReference type="EMBL" id="NNU45216.1"/>
    </source>
</evidence>
<dbReference type="AlphaFoldDB" id="A0A849KIF7"/>
<evidence type="ECO:0000256" key="1">
    <source>
        <dbReference type="ARBA" id="ARBA00022857"/>
    </source>
</evidence>
<proteinExistence type="inferred from homology"/>
<gene>
    <name evidence="3" type="ORF">HK415_21810</name>
</gene>
<accession>A0A849KIF7</accession>